<dbReference type="EMBL" id="LXQA010227689">
    <property type="protein sequence ID" value="MCI35849.1"/>
    <property type="molecule type" value="Genomic_DNA"/>
</dbReference>
<keyword evidence="2" id="KW-1185">Reference proteome</keyword>
<feature type="non-terminal residue" evidence="1">
    <location>
        <position position="58"/>
    </location>
</feature>
<sequence length="58" mass="6500">MISWLQLLATVKIMTLGFHTLEAILGVLTNNGSVKTQPPYFVRLKSLKVVLRCDLKIS</sequence>
<dbReference type="Proteomes" id="UP000265520">
    <property type="component" value="Unassembled WGS sequence"/>
</dbReference>
<comment type="caution">
    <text evidence="1">The sequence shown here is derived from an EMBL/GenBank/DDBJ whole genome shotgun (WGS) entry which is preliminary data.</text>
</comment>
<name>A0A392RHX1_9FABA</name>
<organism evidence="1 2">
    <name type="scientific">Trifolium medium</name>
    <dbReference type="NCBI Taxonomy" id="97028"/>
    <lineage>
        <taxon>Eukaryota</taxon>
        <taxon>Viridiplantae</taxon>
        <taxon>Streptophyta</taxon>
        <taxon>Embryophyta</taxon>
        <taxon>Tracheophyta</taxon>
        <taxon>Spermatophyta</taxon>
        <taxon>Magnoliopsida</taxon>
        <taxon>eudicotyledons</taxon>
        <taxon>Gunneridae</taxon>
        <taxon>Pentapetalae</taxon>
        <taxon>rosids</taxon>
        <taxon>fabids</taxon>
        <taxon>Fabales</taxon>
        <taxon>Fabaceae</taxon>
        <taxon>Papilionoideae</taxon>
        <taxon>50 kb inversion clade</taxon>
        <taxon>NPAAA clade</taxon>
        <taxon>Hologalegina</taxon>
        <taxon>IRL clade</taxon>
        <taxon>Trifolieae</taxon>
        <taxon>Trifolium</taxon>
    </lineage>
</organism>
<evidence type="ECO:0000313" key="1">
    <source>
        <dbReference type="EMBL" id="MCI35849.1"/>
    </source>
</evidence>
<proteinExistence type="predicted"/>
<reference evidence="1 2" key="1">
    <citation type="journal article" date="2018" name="Front. Plant Sci.">
        <title>Red Clover (Trifolium pratense) and Zigzag Clover (T. medium) - A Picture of Genomic Similarities and Differences.</title>
        <authorList>
            <person name="Dluhosova J."/>
            <person name="Istvanek J."/>
            <person name="Nedelnik J."/>
            <person name="Repkova J."/>
        </authorList>
    </citation>
    <scope>NUCLEOTIDE SEQUENCE [LARGE SCALE GENOMIC DNA]</scope>
    <source>
        <strain evidence="2">cv. 10/8</strain>
        <tissue evidence="1">Leaf</tissue>
    </source>
</reference>
<accession>A0A392RHX1</accession>
<protein>
    <submittedName>
        <fullName evidence="1">F-box family protein</fullName>
    </submittedName>
</protein>
<evidence type="ECO:0000313" key="2">
    <source>
        <dbReference type="Proteomes" id="UP000265520"/>
    </source>
</evidence>
<dbReference type="AlphaFoldDB" id="A0A392RHX1"/>